<proteinExistence type="predicted"/>
<reference evidence="2" key="1">
    <citation type="submission" date="2021-01" db="EMBL/GenBank/DDBJ databases">
        <authorList>
            <person name="Corre E."/>
            <person name="Pelletier E."/>
            <person name="Niang G."/>
            <person name="Scheremetjew M."/>
            <person name="Finn R."/>
            <person name="Kale V."/>
            <person name="Holt S."/>
            <person name="Cochrane G."/>
            <person name="Meng A."/>
            <person name="Brown T."/>
            <person name="Cohen L."/>
        </authorList>
    </citation>
    <scope>NUCLEOTIDE SEQUENCE</scope>
    <source>
        <strain evidence="2">CCMP3105</strain>
    </source>
</reference>
<dbReference type="AlphaFoldDB" id="A0A7S4QNB5"/>
<protein>
    <submittedName>
        <fullName evidence="2">Uncharacterized protein</fullName>
    </submittedName>
</protein>
<feature type="signal peptide" evidence="1">
    <location>
        <begin position="1"/>
        <end position="22"/>
    </location>
</feature>
<organism evidence="2">
    <name type="scientific">Alexandrium monilatum</name>
    <dbReference type="NCBI Taxonomy" id="311494"/>
    <lineage>
        <taxon>Eukaryota</taxon>
        <taxon>Sar</taxon>
        <taxon>Alveolata</taxon>
        <taxon>Dinophyceae</taxon>
        <taxon>Gonyaulacales</taxon>
        <taxon>Pyrocystaceae</taxon>
        <taxon>Alexandrium</taxon>
    </lineage>
</organism>
<keyword evidence="1" id="KW-0732">Signal</keyword>
<accession>A0A7S4QNB5</accession>
<evidence type="ECO:0000313" key="2">
    <source>
        <dbReference type="EMBL" id="CAE4588826.1"/>
    </source>
</evidence>
<name>A0A7S4QNB5_9DINO</name>
<dbReference type="EMBL" id="HBNR01033737">
    <property type="protein sequence ID" value="CAE4588826.1"/>
    <property type="molecule type" value="Transcribed_RNA"/>
</dbReference>
<gene>
    <name evidence="2" type="ORF">AMON00008_LOCUS23143</name>
</gene>
<evidence type="ECO:0000256" key="1">
    <source>
        <dbReference type="SAM" id="SignalP"/>
    </source>
</evidence>
<sequence>MASRPWLAALCLDAVRLGLALGAGGVPQEAIAVSMQGACAAGVCATDDDADFAAQGDALLQQRATRTDVGLVAQLSEDSGAAAASPDDTLKPIATFDFAPEQAAQLAFRAEGEEKNLEGANVDGCGPDPNVAVARFGVGDVVGSFALARTNRGSRCSDNPKKLEKDYLVQRGFAEGGGLQLEAYKVTGPQTPSRKRLQMTNMIFLKAQQGRSATLYILEDGAARPLLNVSGSGGFAATGLEVRSGVYVLAPAETAMPPTTSLTAEAASANECLPQMPPGSHVGEVMLMLRRDRNGRCHTNGNQNGDRVLYEVGTVRNSHGREYRGFRVSPPQQPPRKRTSSVFGIYYRAPAGMDLVVSWYDGTHIVSRAPVSAAANAWTYVGMSADELKGPTIFVFHPPEQHVGHLEGLSSTAEGARLQAGGAFSLSLRRFSVGGRPNIPELDRNIGPSKHNYLYGYKKHFFPVARADGLEGIVWQDQETKAVSVTWLAADLRSSSTRKLLDTDKWLLGATSNGDDALVLFLCVRSPDWRQGVPAAAELAKYDSRTGGLVLRVDVPTTGNGTKAEPALSVLKPYGPGGSMAWDAANDVIGLQLTRTGLGNHVQGRASLIDASTLKLLKNKGTASHSYGSSMVARQSGGGFWGLDVSDAFPQRGIVIYSYTMDEPSKKDARRRLVAVKWKDQHARGTRVWAEIAHPGIVEVDSGLLVFFSAEDDPLDTTELTGKPMNVQRNVGLVKIPKDLSSEEVLSDGPTVSHTYRRKANNKTFVETNRGLKFLTANPDLDHSSSRVKTALLGPGRILVWFERWARDGYADTQYLVVDESGAVVSPPATVHWPVRLGATDDVIARGGRMVMYTGGENGQLLRYEVCVLDCVSM</sequence>
<feature type="chain" id="PRO_5031331588" evidence="1">
    <location>
        <begin position="23"/>
        <end position="874"/>
    </location>
</feature>